<dbReference type="PANTHER" id="PTHR11575">
    <property type="entry name" value="5'-NUCLEOTIDASE-RELATED"/>
    <property type="match status" value="1"/>
</dbReference>
<feature type="domain" description="SLH" evidence="3">
    <location>
        <begin position="94"/>
        <end position="157"/>
    </location>
</feature>
<keyword evidence="5" id="KW-1185">Reference proteome</keyword>
<dbReference type="PANTHER" id="PTHR11575:SF24">
    <property type="entry name" value="5'-NUCLEOTIDASE"/>
    <property type="match status" value="1"/>
</dbReference>
<dbReference type="Pfam" id="PF02872">
    <property type="entry name" value="5_nucleotid_C"/>
    <property type="match status" value="1"/>
</dbReference>
<evidence type="ECO:0000256" key="1">
    <source>
        <dbReference type="ARBA" id="ARBA00022729"/>
    </source>
</evidence>
<evidence type="ECO:0000259" key="3">
    <source>
        <dbReference type="PROSITE" id="PS51272"/>
    </source>
</evidence>
<dbReference type="SUPFAM" id="SSF56300">
    <property type="entry name" value="Metallo-dependent phosphatases"/>
    <property type="match status" value="1"/>
</dbReference>
<dbReference type="Gene3D" id="3.90.780.10">
    <property type="entry name" value="5'-Nucleotidase, C-terminal domain"/>
    <property type="match status" value="1"/>
</dbReference>
<evidence type="ECO:0000256" key="2">
    <source>
        <dbReference type="RuleBase" id="RU362119"/>
    </source>
</evidence>
<feature type="signal peptide" evidence="2">
    <location>
        <begin position="1"/>
        <end position="28"/>
    </location>
</feature>
<dbReference type="InterPro" id="IPR006179">
    <property type="entry name" value="5_nucleotidase/apyrase"/>
</dbReference>
<comment type="similarity">
    <text evidence="2">Belongs to the 5'-nucleotidase family.</text>
</comment>
<dbReference type="Gene3D" id="3.60.21.10">
    <property type="match status" value="1"/>
</dbReference>
<dbReference type="PROSITE" id="PS51272">
    <property type="entry name" value="SLH"/>
    <property type="match status" value="3"/>
</dbReference>
<dbReference type="InterPro" id="IPR036907">
    <property type="entry name" value="5'-Nucleotdase_C_sf"/>
</dbReference>
<dbReference type="OrthoDB" id="9801679at2"/>
<dbReference type="Pfam" id="PF00149">
    <property type="entry name" value="Metallophos"/>
    <property type="match status" value="1"/>
</dbReference>
<comment type="caution">
    <text evidence="4">The sequence shown here is derived from an EMBL/GenBank/DDBJ whole genome shotgun (WGS) entry which is preliminary data.</text>
</comment>
<dbReference type="SUPFAM" id="SSF55816">
    <property type="entry name" value="5'-nucleotidase (syn. UDP-sugar hydrolase), C-terminal domain"/>
    <property type="match status" value="1"/>
</dbReference>
<dbReference type="EMBL" id="JPVQ01000021">
    <property type="protein sequence ID" value="KGR90309.1"/>
    <property type="molecule type" value="Genomic_DNA"/>
</dbReference>
<dbReference type="InterPro" id="IPR029052">
    <property type="entry name" value="Metallo-depent_PP-like"/>
</dbReference>
<dbReference type="GO" id="GO:0000166">
    <property type="term" value="F:nucleotide binding"/>
    <property type="evidence" value="ECO:0007669"/>
    <property type="project" value="UniProtKB-KW"/>
</dbReference>
<dbReference type="InterPro" id="IPR008334">
    <property type="entry name" value="5'-Nucleotdase_C"/>
</dbReference>
<name>A0A0A3IZY9_9BACL</name>
<feature type="domain" description="SLH" evidence="3">
    <location>
        <begin position="33"/>
        <end position="93"/>
    </location>
</feature>
<gene>
    <name evidence="4" type="ORF">CD30_12105</name>
</gene>
<evidence type="ECO:0000313" key="5">
    <source>
        <dbReference type="Proteomes" id="UP000030595"/>
    </source>
</evidence>
<keyword evidence="2" id="KW-0378">Hydrolase</keyword>
<organism evidence="4 5">
    <name type="scientific">Ureibacillus massiliensis 4400831 = CIP 108448 = CCUG 49529</name>
    <dbReference type="NCBI Taxonomy" id="1211035"/>
    <lineage>
        <taxon>Bacteria</taxon>
        <taxon>Bacillati</taxon>
        <taxon>Bacillota</taxon>
        <taxon>Bacilli</taxon>
        <taxon>Bacillales</taxon>
        <taxon>Caryophanaceae</taxon>
        <taxon>Ureibacillus</taxon>
    </lineage>
</organism>
<feature type="domain" description="SLH" evidence="3">
    <location>
        <begin position="158"/>
        <end position="216"/>
    </location>
</feature>
<proteinExistence type="inferred from homology"/>
<evidence type="ECO:0000313" key="4">
    <source>
        <dbReference type="EMBL" id="KGR90309.1"/>
    </source>
</evidence>
<dbReference type="GO" id="GO:0016787">
    <property type="term" value="F:hydrolase activity"/>
    <property type="evidence" value="ECO:0007669"/>
    <property type="project" value="UniProtKB-KW"/>
</dbReference>
<accession>A0A0A3IZY9</accession>
<dbReference type="Pfam" id="PF00395">
    <property type="entry name" value="SLH"/>
    <property type="match status" value="3"/>
</dbReference>
<protein>
    <submittedName>
        <fullName evidence="4">2', 3'-cyclic nucleotide 2'-phosphodiesterase</fullName>
    </submittedName>
</protein>
<dbReference type="AlphaFoldDB" id="A0A0A3IZY9"/>
<keyword evidence="1 2" id="KW-0732">Signal</keyword>
<dbReference type="InterPro" id="IPR004843">
    <property type="entry name" value="Calcineurin-like_PHP"/>
</dbReference>
<feature type="chain" id="PRO_5039759243" evidence="2">
    <location>
        <begin position="29"/>
        <end position="737"/>
    </location>
</feature>
<sequence>MEGTLLNKKVFTATLATSVIVGSSFALAPASASTISFTDVKEDYSHYTAITELAKAGVINGYADGTFKPANEITRGQVAAILANILELDVENVENPEFTDVPTTHNYYGAIAALKQAGFINGYADNTFKPGEALTRGEMASILTKAFNLQSLNEDTLPFNDIADEDEAYVKALYDNGVTVGTTANTFSPNQNVTRGQFSTFIYKATNVDSTDDSAFNLTIMHSNDTHARTDMAPKRATAVKEVRAENPDALLIDAGDVFSGTLYFNEFQGQADLELMNYMGYDIMTFGNHEFDLGSSPEGHQALADFVEGAKFSFVSSNINFSPDAKFKGLFNDLVSSDPENGKIYSGLVKEINGEKVGFFGLTTAETKDISSPGAIVFEDYLEEAEKAVKAFEDMGVDKIVAVTHIGFDDSAEVDNDQILAKSVDGIDVIVGGHSHTQLSEPVLVDTDENGAEKEPTIIVQAYQYSDYLGTLDVSFDENGVVVDFEGQLIGLGEVADDEGALEILKPYQDQITAVEQEEIGVTLEAPLETPRVSDEGNTEQLSVRKNETILGNLITDGMLAKAKNYTDKQVIMAFQNGGGIRAAINEGPITVAEVITVLPFGNTLALMDVTGAELKAAFEASVANYPDENGGFLHVAGAKVEFDSSKPAGERIISIQYDDGTGNYVELEDNKTYTVATNAFTAKGGDGFDMFAVAYNEGRVTDLGLSDWENLVEHLKSLEAIPSEVEGRIVDVSSK</sequence>
<dbReference type="Proteomes" id="UP000030595">
    <property type="component" value="Unassembled WGS sequence"/>
</dbReference>
<dbReference type="PRINTS" id="PR01607">
    <property type="entry name" value="APYRASEFAMLY"/>
</dbReference>
<dbReference type="eggNOG" id="COG0737">
    <property type="taxonomic scope" value="Bacteria"/>
</dbReference>
<keyword evidence="2" id="KW-0547">Nucleotide-binding</keyword>
<reference evidence="4 5" key="1">
    <citation type="submission" date="2014-02" db="EMBL/GenBank/DDBJ databases">
        <title>Draft genome sequence of Lysinibacillus massiliensis CCUG 49529.</title>
        <authorList>
            <person name="Zhang F."/>
            <person name="Wang G."/>
            <person name="Zhang L."/>
        </authorList>
    </citation>
    <scope>NUCLEOTIDE SEQUENCE [LARGE SCALE GENOMIC DNA]</scope>
    <source>
        <strain evidence="4 5">CCUG 49529</strain>
    </source>
</reference>
<dbReference type="InterPro" id="IPR001119">
    <property type="entry name" value="SLH_dom"/>
</dbReference>
<dbReference type="GO" id="GO:0009166">
    <property type="term" value="P:nucleotide catabolic process"/>
    <property type="evidence" value="ECO:0007669"/>
    <property type="project" value="InterPro"/>
</dbReference>